<proteinExistence type="predicted"/>
<organism evidence="1">
    <name type="scientific">marine sediment metagenome</name>
    <dbReference type="NCBI Taxonomy" id="412755"/>
    <lineage>
        <taxon>unclassified sequences</taxon>
        <taxon>metagenomes</taxon>
        <taxon>ecological metagenomes</taxon>
    </lineage>
</organism>
<comment type="caution">
    <text evidence="1">The sequence shown here is derived from an EMBL/GenBank/DDBJ whole genome shotgun (WGS) entry which is preliminary data.</text>
</comment>
<evidence type="ECO:0000313" key="1">
    <source>
        <dbReference type="EMBL" id="GAI70582.1"/>
    </source>
</evidence>
<sequence>MPNKDVRLEVWSFYWIGTEWYQDDYSYVDIALAAPPEIYAGTISRKELEYDESRGGIPVY</sequence>
<dbReference type="AlphaFoldDB" id="X1QPX7"/>
<accession>X1QPX7</accession>
<gene>
    <name evidence="1" type="ORF">S12H4_09307</name>
</gene>
<name>X1QPX7_9ZZZZ</name>
<reference evidence="1" key="1">
    <citation type="journal article" date="2014" name="Front. Microbiol.">
        <title>High frequency of phylogenetically diverse reductive dehalogenase-homologous genes in deep subseafloor sedimentary metagenomes.</title>
        <authorList>
            <person name="Kawai M."/>
            <person name="Futagami T."/>
            <person name="Toyoda A."/>
            <person name="Takaki Y."/>
            <person name="Nishi S."/>
            <person name="Hori S."/>
            <person name="Arai W."/>
            <person name="Tsubouchi T."/>
            <person name="Morono Y."/>
            <person name="Uchiyama I."/>
            <person name="Ito T."/>
            <person name="Fujiyama A."/>
            <person name="Inagaki F."/>
            <person name="Takami H."/>
        </authorList>
    </citation>
    <scope>NUCLEOTIDE SEQUENCE</scope>
    <source>
        <strain evidence="1">Expedition CK06-06</strain>
    </source>
</reference>
<protein>
    <submittedName>
        <fullName evidence="1">Uncharacterized protein</fullName>
    </submittedName>
</protein>
<dbReference type="EMBL" id="BARW01003750">
    <property type="protein sequence ID" value="GAI70582.1"/>
    <property type="molecule type" value="Genomic_DNA"/>
</dbReference>